<evidence type="ECO:0000313" key="3">
    <source>
        <dbReference type="Proteomes" id="UP000626026"/>
    </source>
</evidence>
<sequence length="104" mass="11924">MSVVYTIGFQVLPAQLERFQALLNGVLNAMRLEATFIHAVLHRDPEDPFRFMLYETWADHEDVLAVQLHRPYRTEWHAALPELLAGPREVSMWQPIRADGAIGA</sequence>
<organism evidence="2 3">
    <name type="scientific">Teichococcus aerophilus</name>
    <dbReference type="NCBI Taxonomy" id="1224513"/>
    <lineage>
        <taxon>Bacteria</taxon>
        <taxon>Pseudomonadati</taxon>
        <taxon>Pseudomonadota</taxon>
        <taxon>Alphaproteobacteria</taxon>
        <taxon>Acetobacterales</taxon>
        <taxon>Roseomonadaceae</taxon>
        <taxon>Roseomonas</taxon>
    </lineage>
</organism>
<dbReference type="GO" id="GO:0004497">
    <property type="term" value="F:monooxygenase activity"/>
    <property type="evidence" value="ECO:0007669"/>
    <property type="project" value="UniProtKB-KW"/>
</dbReference>
<feature type="domain" description="ABM" evidence="1">
    <location>
        <begin position="3"/>
        <end position="92"/>
    </location>
</feature>
<protein>
    <submittedName>
        <fullName evidence="2">Antibiotic biosynthesis monooxygenase</fullName>
    </submittedName>
</protein>
<keyword evidence="2" id="KW-0560">Oxidoreductase</keyword>
<dbReference type="SUPFAM" id="SSF54909">
    <property type="entry name" value="Dimeric alpha+beta barrel"/>
    <property type="match status" value="1"/>
</dbReference>
<dbReference type="InterPro" id="IPR011008">
    <property type="entry name" value="Dimeric_a/b-barrel"/>
</dbReference>
<gene>
    <name evidence="2" type="ORF">IBL26_06665</name>
</gene>
<comment type="caution">
    <text evidence="2">The sequence shown here is derived from an EMBL/GenBank/DDBJ whole genome shotgun (WGS) entry which is preliminary data.</text>
</comment>
<dbReference type="RefSeq" id="WP_187783692.1">
    <property type="nucleotide sequence ID" value="NZ_JACTVA010000008.1"/>
</dbReference>
<accession>A0ABR7RJB5</accession>
<evidence type="ECO:0000313" key="2">
    <source>
        <dbReference type="EMBL" id="MBC9206513.1"/>
    </source>
</evidence>
<dbReference type="InterPro" id="IPR007138">
    <property type="entry name" value="ABM_dom"/>
</dbReference>
<dbReference type="Proteomes" id="UP000626026">
    <property type="component" value="Unassembled WGS sequence"/>
</dbReference>
<reference evidence="2 3" key="1">
    <citation type="journal article" date="2013" name="Int. J. Syst. Evol. Microbiol.">
        <title>Roseomonas aerophila sp. nov., isolated from air.</title>
        <authorList>
            <person name="Kim S.J."/>
            <person name="Weon H.Y."/>
            <person name="Ahn J.H."/>
            <person name="Hong S.B."/>
            <person name="Seok S.J."/>
            <person name="Whang K.S."/>
            <person name="Kwon S.W."/>
        </authorList>
    </citation>
    <scope>NUCLEOTIDE SEQUENCE [LARGE SCALE GENOMIC DNA]</scope>
    <source>
        <strain evidence="2 3">NBRC 108923</strain>
    </source>
</reference>
<dbReference type="Pfam" id="PF03992">
    <property type="entry name" value="ABM"/>
    <property type="match status" value="1"/>
</dbReference>
<dbReference type="PROSITE" id="PS51725">
    <property type="entry name" value="ABM"/>
    <property type="match status" value="1"/>
</dbReference>
<keyword evidence="2" id="KW-0503">Monooxygenase</keyword>
<dbReference type="Gene3D" id="3.30.70.100">
    <property type="match status" value="1"/>
</dbReference>
<name>A0ABR7RJB5_9PROT</name>
<evidence type="ECO:0000259" key="1">
    <source>
        <dbReference type="PROSITE" id="PS51725"/>
    </source>
</evidence>
<keyword evidence="3" id="KW-1185">Reference proteome</keyword>
<dbReference type="EMBL" id="JACTVA010000008">
    <property type="protein sequence ID" value="MBC9206513.1"/>
    <property type="molecule type" value="Genomic_DNA"/>
</dbReference>
<proteinExistence type="predicted"/>